<keyword evidence="1" id="KW-0732">Signal</keyword>
<name>A0A1M6GMB6_9CLOT</name>
<dbReference type="Pfam" id="PF01547">
    <property type="entry name" value="SBP_bac_1"/>
    <property type="match status" value="1"/>
</dbReference>
<feature type="chain" id="PRO_5038574233" evidence="1">
    <location>
        <begin position="19"/>
        <end position="438"/>
    </location>
</feature>
<evidence type="ECO:0000313" key="2">
    <source>
        <dbReference type="EMBL" id="SHJ11088.1"/>
    </source>
</evidence>
<gene>
    <name evidence="2" type="ORF">SAMN05444401_2168</name>
</gene>
<evidence type="ECO:0000256" key="1">
    <source>
        <dbReference type="SAM" id="SignalP"/>
    </source>
</evidence>
<dbReference type="SUPFAM" id="SSF53850">
    <property type="entry name" value="Periplasmic binding protein-like II"/>
    <property type="match status" value="1"/>
</dbReference>
<dbReference type="PANTHER" id="PTHR43649">
    <property type="entry name" value="ARABINOSE-BINDING PROTEIN-RELATED"/>
    <property type="match status" value="1"/>
</dbReference>
<accession>A0A1M6GMB6</accession>
<sequence>MKKVLALVLALTMSVGLAGCAGKSNSSADKGKDEKIKIRLLTRMAGTTNQVKIFKDIVKDFESKHPDVMVVDESQGDESAFNNKLKTDLASGTLPNIFRIQGVANLGEYIKSGLLMDMDPILKEDAKWGGGFTEGALSYYQVQGHKGTYAIPMESGLIGVYYNEELFKQAGIEKFPATWGELKTAIEKLNAIKIKPIALGAKSTYMAGHLHDQIFYKWMGTEAAKKLGSREMKWTDPEVVKTLGFVKELNDINAFGKNVAGISDDIVLTEFLQGKAGMIITGPWNMGKFTSEKDTKYTKSIKVAKFPSFEEKPQFKDNDMQILSPYMVNGKLQGKEKEYTIELVKMLTSADAAKRFAEESQFLIPRKDINIDKTKVSELFLKNVDLGATSTGIAVDVFDFDPLPSMQDRTRNSIVSMFVGSTPEKAAQEIQAEIDKAK</sequence>
<keyword evidence="3" id="KW-1185">Reference proteome</keyword>
<proteinExistence type="predicted"/>
<dbReference type="OrthoDB" id="2666023at2"/>
<dbReference type="InterPro" id="IPR006059">
    <property type="entry name" value="SBP"/>
</dbReference>
<dbReference type="RefSeq" id="WP_073006392.1">
    <property type="nucleotide sequence ID" value="NZ_FQZO01000003.1"/>
</dbReference>
<dbReference type="PROSITE" id="PS51257">
    <property type="entry name" value="PROKAR_LIPOPROTEIN"/>
    <property type="match status" value="1"/>
</dbReference>
<organism evidence="2 3">
    <name type="scientific">Clostridium amylolyticum</name>
    <dbReference type="NCBI Taxonomy" id="1121298"/>
    <lineage>
        <taxon>Bacteria</taxon>
        <taxon>Bacillati</taxon>
        <taxon>Bacillota</taxon>
        <taxon>Clostridia</taxon>
        <taxon>Eubacteriales</taxon>
        <taxon>Clostridiaceae</taxon>
        <taxon>Clostridium</taxon>
    </lineage>
</organism>
<reference evidence="2 3" key="1">
    <citation type="submission" date="2016-11" db="EMBL/GenBank/DDBJ databases">
        <authorList>
            <person name="Jaros S."/>
            <person name="Januszkiewicz K."/>
            <person name="Wedrychowicz H."/>
        </authorList>
    </citation>
    <scope>NUCLEOTIDE SEQUENCE [LARGE SCALE GENOMIC DNA]</scope>
    <source>
        <strain evidence="2 3">DSM 21864</strain>
    </source>
</reference>
<dbReference type="EMBL" id="FQZO01000003">
    <property type="protein sequence ID" value="SHJ11088.1"/>
    <property type="molecule type" value="Genomic_DNA"/>
</dbReference>
<dbReference type="InterPro" id="IPR050490">
    <property type="entry name" value="Bact_solute-bd_prot1"/>
</dbReference>
<dbReference type="STRING" id="1121298.SAMN05444401_2168"/>
<protein>
    <submittedName>
        <fullName evidence="2">Carbohydrate ABC transporter substrate-binding protein, CUT1 family</fullName>
    </submittedName>
</protein>
<dbReference type="AlphaFoldDB" id="A0A1M6GMB6"/>
<dbReference type="Proteomes" id="UP000184080">
    <property type="component" value="Unassembled WGS sequence"/>
</dbReference>
<dbReference type="Gene3D" id="3.40.190.10">
    <property type="entry name" value="Periplasmic binding protein-like II"/>
    <property type="match status" value="2"/>
</dbReference>
<feature type="signal peptide" evidence="1">
    <location>
        <begin position="1"/>
        <end position="18"/>
    </location>
</feature>
<evidence type="ECO:0000313" key="3">
    <source>
        <dbReference type="Proteomes" id="UP000184080"/>
    </source>
</evidence>